<protein>
    <recommendedName>
        <fullName evidence="4">Small ribosomal subunit protein uS7 domain-containing protein</fullName>
    </recommendedName>
</protein>
<dbReference type="GO" id="GO:1990904">
    <property type="term" value="C:ribonucleoprotein complex"/>
    <property type="evidence" value="ECO:0007669"/>
    <property type="project" value="UniProtKB-KW"/>
</dbReference>
<evidence type="ECO:0000259" key="4">
    <source>
        <dbReference type="Pfam" id="PF00177"/>
    </source>
</evidence>
<dbReference type="GO" id="GO:0006412">
    <property type="term" value="P:translation"/>
    <property type="evidence" value="ECO:0007669"/>
    <property type="project" value="InterPro"/>
</dbReference>
<name>A0A8S3F102_9BILA</name>
<dbReference type="AlphaFoldDB" id="A0A8S3F102"/>
<dbReference type="InterPro" id="IPR036823">
    <property type="entry name" value="Ribosomal_uS7_dom_sf"/>
</dbReference>
<organism evidence="5 6">
    <name type="scientific">Rotaria magnacalcarata</name>
    <dbReference type="NCBI Taxonomy" id="392030"/>
    <lineage>
        <taxon>Eukaryota</taxon>
        <taxon>Metazoa</taxon>
        <taxon>Spiralia</taxon>
        <taxon>Gnathifera</taxon>
        <taxon>Rotifera</taxon>
        <taxon>Eurotatoria</taxon>
        <taxon>Bdelloidea</taxon>
        <taxon>Philodinida</taxon>
        <taxon>Philodinidae</taxon>
        <taxon>Rotaria</taxon>
    </lineage>
</organism>
<evidence type="ECO:0000256" key="2">
    <source>
        <dbReference type="ARBA" id="ARBA00022980"/>
    </source>
</evidence>
<evidence type="ECO:0000256" key="3">
    <source>
        <dbReference type="ARBA" id="ARBA00023274"/>
    </source>
</evidence>
<accession>A0A8S3F102</accession>
<reference evidence="5" key="1">
    <citation type="submission" date="2021-02" db="EMBL/GenBank/DDBJ databases">
        <authorList>
            <person name="Nowell W R."/>
        </authorList>
    </citation>
    <scope>NUCLEOTIDE SEQUENCE</scope>
</reference>
<dbReference type="SUPFAM" id="SSF47973">
    <property type="entry name" value="Ribosomal protein S7"/>
    <property type="match status" value="1"/>
</dbReference>
<sequence length="86" mass="9962">LTKIAKGGTLYSVPIPMSPTRGTFTAIRLLIDSTHDARPHDQRFWTLFAKEIMDAAQNQGRTIKKKQEIHRNAELNRAYAHFKWQK</sequence>
<gene>
    <name evidence="5" type="ORF">BYL167_LOCUS63814</name>
</gene>
<keyword evidence="2" id="KW-0689">Ribosomal protein</keyword>
<dbReference type="InterPro" id="IPR023798">
    <property type="entry name" value="Ribosomal_uS7_dom"/>
</dbReference>
<dbReference type="EMBL" id="CAJOBH010237425">
    <property type="protein sequence ID" value="CAF5096393.1"/>
    <property type="molecule type" value="Genomic_DNA"/>
</dbReference>
<evidence type="ECO:0000313" key="5">
    <source>
        <dbReference type="EMBL" id="CAF5096393.1"/>
    </source>
</evidence>
<evidence type="ECO:0000313" key="6">
    <source>
        <dbReference type="Proteomes" id="UP000681967"/>
    </source>
</evidence>
<dbReference type="InterPro" id="IPR000235">
    <property type="entry name" value="Ribosomal_uS7"/>
</dbReference>
<feature type="non-terminal residue" evidence="5">
    <location>
        <position position="1"/>
    </location>
</feature>
<evidence type="ECO:0000256" key="1">
    <source>
        <dbReference type="ARBA" id="ARBA00007151"/>
    </source>
</evidence>
<dbReference type="Pfam" id="PF00177">
    <property type="entry name" value="Ribosomal_S7"/>
    <property type="match status" value="1"/>
</dbReference>
<feature type="domain" description="Small ribosomal subunit protein uS7" evidence="4">
    <location>
        <begin position="2"/>
        <end position="77"/>
    </location>
</feature>
<proteinExistence type="inferred from homology"/>
<dbReference type="Proteomes" id="UP000681967">
    <property type="component" value="Unassembled WGS sequence"/>
</dbReference>
<keyword evidence="3" id="KW-0687">Ribonucleoprotein</keyword>
<dbReference type="Gene3D" id="1.10.455.10">
    <property type="entry name" value="Ribosomal protein S7 domain"/>
    <property type="match status" value="1"/>
</dbReference>
<dbReference type="PANTHER" id="PTHR11205">
    <property type="entry name" value="RIBOSOMAL PROTEIN S7"/>
    <property type="match status" value="1"/>
</dbReference>
<comment type="caution">
    <text evidence="5">The sequence shown here is derived from an EMBL/GenBank/DDBJ whole genome shotgun (WGS) entry which is preliminary data.</text>
</comment>
<dbReference type="PIRSF" id="PIRSF002122">
    <property type="entry name" value="RPS7p_RPS7a_RPS5e_RPS7o"/>
    <property type="match status" value="1"/>
</dbReference>
<dbReference type="GO" id="GO:0005840">
    <property type="term" value="C:ribosome"/>
    <property type="evidence" value="ECO:0007669"/>
    <property type="project" value="UniProtKB-KW"/>
</dbReference>
<comment type="similarity">
    <text evidence="1">Belongs to the universal ribosomal protein uS7 family.</text>
</comment>